<accession>A0A8X6QXW6</accession>
<dbReference type="EMBL" id="BMAW01036702">
    <property type="protein sequence ID" value="GFU45304.1"/>
    <property type="molecule type" value="Genomic_DNA"/>
</dbReference>
<proteinExistence type="predicted"/>
<gene>
    <name evidence="2" type="ORF">NPIL_85551</name>
</gene>
<keyword evidence="3" id="KW-1185">Reference proteome</keyword>
<feature type="compositionally biased region" description="Low complexity" evidence="1">
    <location>
        <begin position="190"/>
        <end position="210"/>
    </location>
</feature>
<sequence length="210" mass="24045">MTKNSSQDKEPIVSEKYHHCDKCEDEKITCIVMDESKASENQTCSSENLFQNEQHIAYENPIHYDDTLKSIEEMCETTWFTYLSKLNISQDKNVNSCFTGNQAIDENRMHKAVENPKISSSLNDFEMQQIETNAVDLDQKSCVKEKKLTKYKENRQSFLCHHHQSNTSSLKNSIMIDENGISNICKSNKSSGPPFSSYISSSKSDSHNSY</sequence>
<dbReference type="AlphaFoldDB" id="A0A8X6QXW6"/>
<protein>
    <submittedName>
        <fullName evidence="2">Uncharacterized protein</fullName>
    </submittedName>
</protein>
<organism evidence="2 3">
    <name type="scientific">Nephila pilipes</name>
    <name type="common">Giant wood spider</name>
    <name type="synonym">Nephila maculata</name>
    <dbReference type="NCBI Taxonomy" id="299642"/>
    <lineage>
        <taxon>Eukaryota</taxon>
        <taxon>Metazoa</taxon>
        <taxon>Ecdysozoa</taxon>
        <taxon>Arthropoda</taxon>
        <taxon>Chelicerata</taxon>
        <taxon>Arachnida</taxon>
        <taxon>Araneae</taxon>
        <taxon>Araneomorphae</taxon>
        <taxon>Entelegynae</taxon>
        <taxon>Araneoidea</taxon>
        <taxon>Nephilidae</taxon>
        <taxon>Nephila</taxon>
    </lineage>
</organism>
<feature type="non-terminal residue" evidence="2">
    <location>
        <position position="210"/>
    </location>
</feature>
<comment type="caution">
    <text evidence="2">The sequence shown here is derived from an EMBL/GenBank/DDBJ whole genome shotgun (WGS) entry which is preliminary data.</text>
</comment>
<evidence type="ECO:0000313" key="2">
    <source>
        <dbReference type="EMBL" id="GFU45304.1"/>
    </source>
</evidence>
<dbReference type="Proteomes" id="UP000887013">
    <property type="component" value="Unassembled WGS sequence"/>
</dbReference>
<evidence type="ECO:0000313" key="3">
    <source>
        <dbReference type="Proteomes" id="UP000887013"/>
    </source>
</evidence>
<evidence type="ECO:0000256" key="1">
    <source>
        <dbReference type="SAM" id="MobiDB-lite"/>
    </source>
</evidence>
<reference evidence="2" key="1">
    <citation type="submission" date="2020-08" db="EMBL/GenBank/DDBJ databases">
        <title>Multicomponent nature underlies the extraordinary mechanical properties of spider dragline silk.</title>
        <authorList>
            <person name="Kono N."/>
            <person name="Nakamura H."/>
            <person name="Mori M."/>
            <person name="Yoshida Y."/>
            <person name="Ohtoshi R."/>
            <person name="Malay A.D."/>
            <person name="Moran D.A.P."/>
            <person name="Tomita M."/>
            <person name="Numata K."/>
            <person name="Arakawa K."/>
        </authorList>
    </citation>
    <scope>NUCLEOTIDE SEQUENCE</scope>
</reference>
<feature type="region of interest" description="Disordered" evidence="1">
    <location>
        <begin position="187"/>
        <end position="210"/>
    </location>
</feature>
<name>A0A8X6QXW6_NEPPI</name>